<reference evidence="3" key="1">
    <citation type="journal article" date="2017" name="Nat. Microbiol.">
        <title>Global analysis of biosynthetic gene clusters reveals vast potential of secondary metabolite production in Penicillium species.</title>
        <authorList>
            <person name="Nielsen J.C."/>
            <person name="Grijseels S."/>
            <person name="Prigent S."/>
            <person name="Ji B."/>
            <person name="Dainat J."/>
            <person name="Nielsen K.F."/>
            <person name="Frisvad J.C."/>
            <person name="Workman M."/>
            <person name="Nielsen J."/>
        </authorList>
    </citation>
    <scope>NUCLEOTIDE SEQUENCE [LARGE SCALE GENOMIC DNA]</scope>
    <source>
        <strain evidence="3">IBT 31811</strain>
    </source>
</reference>
<organism evidence="2 3">
    <name type="scientific">Penicillium antarcticum</name>
    <dbReference type="NCBI Taxonomy" id="416450"/>
    <lineage>
        <taxon>Eukaryota</taxon>
        <taxon>Fungi</taxon>
        <taxon>Dikarya</taxon>
        <taxon>Ascomycota</taxon>
        <taxon>Pezizomycotina</taxon>
        <taxon>Eurotiomycetes</taxon>
        <taxon>Eurotiomycetidae</taxon>
        <taxon>Eurotiales</taxon>
        <taxon>Aspergillaceae</taxon>
        <taxon>Penicillium</taxon>
    </lineage>
</organism>
<comment type="caution">
    <text evidence="2">The sequence shown here is derived from an EMBL/GenBank/DDBJ whole genome shotgun (WGS) entry which is preliminary data.</text>
</comment>
<evidence type="ECO:0000313" key="3">
    <source>
        <dbReference type="Proteomes" id="UP000191672"/>
    </source>
</evidence>
<name>A0A1V6Q589_9EURO</name>
<protein>
    <submittedName>
        <fullName evidence="2">Uncharacterized protein</fullName>
    </submittedName>
</protein>
<dbReference type="AlphaFoldDB" id="A0A1V6Q589"/>
<sequence length="27" mass="3119">MATKSKEKRPGRITIACNVCRSRKQKK</sequence>
<evidence type="ECO:0000313" key="2">
    <source>
        <dbReference type="EMBL" id="OQD84374.1"/>
    </source>
</evidence>
<proteinExistence type="predicted"/>
<evidence type="ECO:0000256" key="1">
    <source>
        <dbReference type="SAM" id="MobiDB-lite"/>
    </source>
</evidence>
<dbReference type="Proteomes" id="UP000191672">
    <property type="component" value="Unassembled WGS sequence"/>
</dbReference>
<accession>A0A1V6Q589</accession>
<gene>
    <name evidence="2" type="ORF">PENANT_c013G06307</name>
</gene>
<keyword evidence="3" id="KW-1185">Reference proteome</keyword>
<feature type="region of interest" description="Disordered" evidence="1">
    <location>
        <begin position="1"/>
        <end position="27"/>
    </location>
</feature>
<dbReference type="EMBL" id="MDYN01000013">
    <property type="protein sequence ID" value="OQD84374.1"/>
    <property type="molecule type" value="Genomic_DNA"/>
</dbReference>
<feature type="compositionally biased region" description="Basic and acidic residues" evidence="1">
    <location>
        <begin position="1"/>
        <end position="10"/>
    </location>
</feature>